<dbReference type="PANTHER" id="PTHR43350:SF19">
    <property type="entry name" value="D-GULOSIDE 3-DEHYDROGENASE"/>
    <property type="match status" value="1"/>
</dbReference>
<gene>
    <name evidence="6" type="ORF">J057_23130</name>
</gene>
<accession>N6WZW7</accession>
<sequence>MVVETLYSGISRGTESLVFNDAIPESEYQRMRCPFQEGEFPWPVKYGYANVGRVLEGPAELRNRAVFSLFPHQTCFRIPSSAVTPLPERLPPERAVLAANMETAVNALWDAAPRLGDRIAVIGCGVVGSLVAWLASRVPGTRVLAVDPNTKRESVLRGLGVRCQPQPDARDDYDLVIHASGHPDGLQTALEMAGVEGRIVEMSWFGDQAVSLNLGGAFHSRRLSLISSQVGRVSPIQAPRWSYGDRMALALRLLQADELDHLINSECTFDQLPQRMPEITADTTDILCHRVTY</sequence>
<dbReference type="EMBL" id="APLQ01000014">
    <property type="protein sequence ID" value="ENO14338.2"/>
    <property type="molecule type" value="Genomic_DNA"/>
</dbReference>
<reference evidence="6 7" key="1">
    <citation type="journal article" date="2013" name="Genome Announc.">
        <title>Genome Sequence of the Polycyclic Aromatic Hydrocarbon-Degrading Bacterium Strain Marinobacter nanhaiticus D15-8WT.</title>
        <authorList>
            <person name="Cui Z."/>
            <person name="Gao W."/>
            <person name="Li Q."/>
            <person name="Xu G."/>
            <person name="Zheng L."/>
        </authorList>
    </citation>
    <scope>NUCLEOTIDE SEQUENCE [LARGE SCALE GENOMIC DNA]</scope>
    <source>
        <strain evidence="6 7">D15-8W</strain>
    </source>
</reference>
<keyword evidence="4" id="KW-0862">Zinc</keyword>
<evidence type="ECO:0000256" key="3">
    <source>
        <dbReference type="ARBA" id="ARBA00022723"/>
    </source>
</evidence>
<evidence type="ECO:0000256" key="2">
    <source>
        <dbReference type="ARBA" id="ARBA00008072"/>
    </source>
</evidence>
<dbReference type="HOGENOM" id="CLU_026673_9_0_6"/>
<dbReference type="InterPro" id="IPR011032">
    <property type="entry name" value="GroES-like_sf"/>
</dbReference>
<protein>
    <submittedName>
        <fullName evidence="6">Dehydrogenase</fullName>
    </submittedName>
</protein>
<comment type="cofactor">
    <cofactor evidence="1">
        <name>Zn(2+)</name>
        <dbReference type="ChEBI" id="CHEBI:29105"/>
    </cofactor>
</comment>
<dbReference type="Proteomes" id="UP000013165">
    <property type="component" value="Unassembled WGS sequence"/>
</dbReference>
<dbReference type="Gene3D" id="3.40.50.720">
    <property type="entry name" value="NAD(P)-binding Rossmann-like Domain"/>
    <property type="match status" value="1"/>
</dbReference>
<keyword evidence="5" id="KW-0560">Oxidoreductase</keyword>
<dbReference type="STRING" id="626887.J057_23130"/>
<keyword evidence="3" id="KW-0479">Metal-binding</keyword>
<evidence type="ECO:0000256" key="1">
    <source>
        <dbReference type="ARBA" id="ARBA00001947"/>
    </source>
</evidence>
<comment type="caution">
    <text evidence="6">The sequence shown here is derived from an EMBL/GenBank/DDBJ whole genome shotgun (WGS) entry which is preliminary data.</text>
</comment>
<dbReference type="AlphaFoldDB" id="N6WZW7"/>
<dbReference type="SUPFAM" id="SSF51735">
    <property type="entry name" value="NAD(P)-binding Rossmann-fold domains"/>
    <property type="match status" value="1"/>
</dbReference>
<keyword evidence="7" id="KW-1185">Reference proteome</keyword>
<dbReference type="CDD" id="cd08255">
    <property type="entry name" value="2-desacetyl-2-hydroxyethyl_bacteriochlorophyllide_like"/>
    <property type="match status" value="1"/>
</dbReference>
<dbReference type="eggNOG" id="COG1063">
    <property type="taxonomic scope" value="Bacteria"/>
</dbReference>
<dbReference type="Gene3D" id="3.90.180.10">
    <property type="entry name" value="Medium-chain alcohol dehydrogenases, catalytic domain"/>
    <property type="match status" value="1"/>
</dbReference>
<proteinExistence type="inferred from homology"/>
<name>N6WZW7_9GAMM</name>
<dbReference type="InterPro" id="IPR036291">
    <property type="entry name" value="NAD(P)-bd_dom_sf"/>
</dbReference>
<dbReference type="PANTHER" id="PTHR43350">
    <property type="entry name" value="NAD-DEPENDENT ALCOHOL DEHYDROGENASE"/>
    <property type="match status" value="1"/>
</dbReference>
<evidence type="ECO:0000313" key="7">
    <source>
        <dbReference type="Proteomes" id="UP000013165"/>
    </source>
</evidence>
<dbReference type="GO" id="GO:0016491">
    <property type="term" value="F:oxidoreductase activity"/>
    <property type="evidence" value="ECO:0007669"/>
    <property type="project" value="UniProtKB-KW"/>
</dbReference>
<dbReference type="OrthoDB" id="9781588at2"/>
<dbReference type="GO" id="GO:0046872">
    <property type="term" value="F:metal ion binding"/>
    <property type="evidence" value="ECO:0007669"/>
    <property type="project" value="UniProtKB-KW"/>
</dbReference>
<organism evidence="6 7">
    <name type="scientific">Marinobacter nanhaiticus D15-8W</name>
    <dbReference type="NCBI Taxonomy" id="626887"/>
    <lineage>
        <taxon>Bacteria</taxon>
        <taxon>Pseudomonadati</taxon>
        <taxon>Pseudomonadota</taxon>
        <taxon>Gammaproteobacteria</taxon>
        <taxon>Pseudomonadales</taxon>
        <taxon>Marinobacteraceae</taxon>
        <taxon>Marinobacter</taxon>
    </lineage>
</organism>
<comment type="similarity">
    <text evidence="2">Belongs to the zinc-containing alcohol dehydrogenase family.</text>
</comment>
<evidence type="ECO:0000256" key="5">
    <source>
        <dbReference type="ARBA" id="ARBA00023002"/>
    </source>
</evidence>
<evidence type="ECO:0000313" key="6">
    <source>
        <dbReference type="EMBL" id="ENO14338.2"/>
    </source>
</evidence>
<dbReference type="SUPFAM" id="SSF50129">
    <property type="entry name" value="GroES-like"/>
    <property type="match status" value="1"/>
</dbReference>
<evidence type="ECO:0000256" key="4">
    <source>
        <dbReference type="ARBA" id="ARBA00022833"/>
    </source>
</evidence>
<dbReference type="PATRIC" id="fig|626887.3.peg.4624"/>